<dbReference type="SMART" id="SM00367">
    <property type="entry name" value="LRR_CC"/>
    <property type="match status" value="4"/>
</dbReference>
<keyword evidence="4" id="KW-1185">Reference proteome</keyword>
<gene>
    <name evidence="2" type="ORF">TEA_014043</name>
    <name evidence="3" type="ORF">TEA_019821</name>
</gene>
<dbReference type="GO" id="GO:0031146">
    <property type="term" value="P:SCF-dependent proteasomal ubiquitin-dependent protein catabolic process"/>
    <property type="evidence" value="ECO:0007669"/>
    <property type="project" value="TreeGrafter"/>
</dbReference>
<evidence type="ECO:0000259" key="1">
    <source>
        <dbReference type="Pfam" id="PF25372"/>
    </source>
</evidence>
<dbReference type="PANTHER" id="PTHR13318">
    <property type="entry name" value="PARTNER OF PAIRED, ISOFORM B-RELATED"/>
    <property type="match status" value="1"/>
</dbReference>
<dbReference type="Proteomes" id="UP000306102">
    <property type="component" value="Unassembled WGS sequence"/>
</dbReference>
<dbReference type="EMBL" id="SDRB02005115">
    <property type="protein sequence ID" value="THG14744.1"/>
    <property type="molecule type" value="Genomic_DNA"/>
</dbReference>
<organism evidence="2 4">
    <name type="scientific">Camellia sinensis var. sinensis</name>
    <name type="common">China tea</name>
    <dbReference type="NCBI Taxonomy" id="542762"/>
    <lineage>
        <taxon>Eukaryota</taxon>
        <taxon>Viridiplantae</taxon>
        <taxon>Streptophyta</taxon>
        <taxon>Embryophyta</taxon>
        <taxon>Tracheophyta</taxon>
        <taxon>Spermatophyta</taxon>
        <taxon>Magnoliopsida</taxon>
        <taxon>eudicotyledons</taxon>
        <taxon>Gunneridae</taxon>
        <taxon>Pentapetalae</taxon>
        <taxon>asterids</taxon>
        <taxon>Ericales</taxon>
        <taxon>Theaceae</taxon>
        <taxon>Camellia</taxon>
    </lineage>
</organism>
<sequence length="492" mass="56594">MKLVCKELSEDCWELILNRLAIDDFNSLQSPSLVCKQFLSITDRLRQKLDASNRSFYSNNCEGLFRALQRFKNLREIELCDPIFGDKADVNYPIRRIASSGLDLQFLSLRRLQKPPFPKTFKKLGSTMNNLKILRCCYLKVFRNHHLVAIADALPWLEELDIQLSGFRSYYQRGFDSKSAKYIVTDVGIEVISRKLRRLRKIDITGQFGCSDRSLIALSSNCELLNEIRCSYCHVSEHGICFVLRHSQNLISLEAGRYYSLPDDSFTFENSMNFAQSLRDLRIDAFKDHDRLLGSISTAGIPLEKILIYDDSGLSFHGLSNFLCACPSLKHLQLVSIKFLNDNSVRELCRYLPNLVSIKLDFCSNITAATFFILAKKCPLLSEIELQEIKLPVGDDFDMELERNYRIISLELSHIGHLNDEFLRKIGFVCPNLQSLNVTGLNRLTKEGIGDILKCCSQIKHLIVDKTRELGIFLEQFKTRHIEIEHHFIRSV</sequence>
<dbReference type="InterPro" id="IPR006553">
    <property type="entry name" value="Leu-rich_rpt_Cys-con_subtyp"/>
</dbReference>
<dbReference type="Gene3D" id="3.80.10.10">
    <property type="entry name" value="Ribonuclease Inhibitor"/>
    <property type="match status" value="2"/>
</dbReference>
<dbReference type="GO" id="GO:0019005">
    <property type="term" value="C:SCF ubiquitin ligase complex"/>
    <property type="evidence" value="ECO:0007669"/>
    <property type="project" value="TreeGrafter"/>
</dbReference>
<dbReference type="AlphaFoldDB" id="A0A4S4DZ76"/>
<reference evidence="2" key="2">
    <citation type="submission" date="2019-04" db="EMBL/GenBank/DDBJ databases">
        <authorList>
            <person name="Wei C."/>
            <person name="Yang H."/>
            <person name="Wang S."/>
            <person name="Gao L."/>
            <person name="Liu C."/>
            <person name="Zhao J."/>
            <person name="Xia E."/>
            <person name="Wan X."/>
        </authorList>
    </citation>
    <scope>NUCLEOTIDE SEQUENCE</scope>
    <source>
        <tissue evidence="2">Leaf</tissue>
    </source>
</reference>
<evidence type="ECO:0000313" key="2">
    <source>
        <dbReference type="EMBL" id="THG08761.1"/>
    </source>
</evidence>
<dbReference type="SUPFAM" id="SSF52047">
    <property type="entry name" value="RNI-like"/>
    <property type="match status" value="1"/>
</dbReference>
<dbReference type="InterPro" id="IPR057207">
    <property type="entry name" value="FBXL15_LRR"/>
</dbReference>
<comment type="caution">
    <text evidence="2">The sequence shown here is derived from an EMBL/GenBank/DDBJ whole genome shotgun (WGS) entry which is preliminary data.</text>
</comment>
<dbReference type="Pfam" id="PF25372">
    <property type="entry name" value="DUF7885"/>
    <property type="match status" value="1"/>
</dbReference>
<dbReference type="STRING" id="542762.A0A4S4DZ76"/>
<name>A0A4S4DZ76_CAMSN</name>
<protein>
    <recommendedName>
        <fullName evidence="1">F-box/LRR-repeat protein 15-like leucin rich repeat domain-containing protein</fullName>
    </recommendedName>
</protein>
<dbReference type="InterPro" id="IPR032675">
    <property type="entry name" value="LRR_dom_sf"/>
</dbReference>
<reference evidence="2 4" key="1">
    <citation type="journal article" date="2018" name="Proc. Natl. Acad. Sci. U.S.A.">
        <title>Draft genome sequence of Camellia sinensis var. sinensis provides insights into the evolution of the tea genome and tea quality.</title>
        <authorList>
            <person name="Wei C."/>
            <person name="Yang H."/>
            <person name="Wang S."/>
            <person name="Zhao J."/>
            <person name="Liu C."/>
            <person name="Gao L."/>
            <person name="Xia E."/>
            <person name="Lu Y."/>
            <person name="Tai Y."/>
            <person name="She G."/>
            <person name="Sun J."/>
            <person name="Cao H."/>
            <person name="Tong W."/>
            <person name="Gao Q."/>
            <person name="Li Y."/>
            <person name="Deng W."/>
            <person name="Jiang X."/>
            <person name="Wang W."/>
            <person name="Chen Q."/>
            <person name="Zhang S."/>
            <person name="Li H."/>
            <person name="Wu J."/>
            <person name="Wang P."/>
            <person name="Li P."/>
            <person name="Shi C."/>
            <person name="Zheng F."/>
            <person name="Jian J."/>
            <person name="Huang B."/>
            <person name="Shan D."/>
            <person name="Shi M."/>
            <person name="Fang C."/>
            <person name="Yue Y."/>
            <person name="Li F."/>
            <person name="Li D."/>
            <person name="Wei S."/>
            <person name="Han B."/>
            <person name="Jiang C."/>
            <person name="Yin Y."/>
            <person name="Xia T."/>
            <person name="Zhang Z."/>
            <person name="Bennetzen J.L."/>
            <person name="Zhao S."/>
            <person name="Wan X."/>
        </authorList>
    </citation>
    <scope>NUCLEOTIDE SEQUENCE [LARGE SCALE GENOMIC DNA]</scope>
    <source>
        <strain evidence="4">cv. Shuchazao</strain>
        <tissue evidence="2">Leaf</tissue>
    </source>
</reference>
<evidence type="ECO:0000313" key="3">
    <source>
        <dbReference type="EMBL" id="THG14744.1"/>
    </source>
</evidence>
<dbReference type="PANTHER" id="PTHR13318:SF106">
    <property type="entry name" value="F-BOX_LRR-REPEAT PROTEIN 2"/>
    <property type="match status" value="1"/>
</dbReference>
<evidence type="ECO:0000313" key="4">
    <source>
        <dbReference type="Proteomes" id="UP000306102"/>
    </source>
</evidence>
<dbReference type="EMBL" id="SDRB02009084">
    <property type="protein sequence ID" value="THG08761.1"/>
    <property type="molecule type" value="Genomic_DNA"/>
</dbReference>
<accession>A0A4S4DZ76</accession>
<proteinExistence type="predicted"/>
<feature type="domain" description="F-box/LRR-repeat protein 15-like leucin rich repeat" evidence="1">
    <location>
        <begin position="318"/>
        <end position="462"/>
    </location>
</feature>